<comment type="caution">
    <text evidence="1">The sequence shown here is derived from an EMBL/GenBank/DDBJ whole genome shotgun (WGS) entry which is preliminary data.</text>
</comment>
<organism evidence="1 2">
    <name type="scientific">Paraburkholderia dinghuensis</name>
    <dbReference type="NCBI Taxonomy" id="2305225"/>
    <lineage>
        <taxon>Bacteria</taxon>
        <taxon>Pseudomonadati</taxon>
        <taxon>Pseudomonadota</taxon>
        <taxon>Betaproteobacteria</taxon>
        <taxon>Burkholderiales</taxon>
        <taxon>Burkholderiaceae</taxon>
        <taxon>Paraburkholderia</taxon>
    </lineage>
</organism>
<evidence type="ECO:0000313" key="1">
    <source>
        <dbReference type="EMBL" id="RQH06636.1"/>
    </source>
</evidence>
<dbReference type="Proteomes" id="UP000272778">
    <property type="component" value="Unassembled WGS sequence"/>
</dbReference>
<dbReference type="RefSeq" id="WP_124151313.1">
    <property type="nucleotide sequence ID" value="NZ_RQIS01000007.1"/>
</dbReference>
<proteinExistence type="predicted"/>
<dbReference type="AlphaFoldDB" id="A0A3N6Q2V5"/>
<evidence type="ECO:0000313" key="2">
    <source>
        <dbReference type="Proteomes" id="UP000272778"/>
    </source>
</evidence>
<name>A0A3N6Q2V5_9BURK</name>
<reference evidence="1 2" key="1">
    <citation type="submission" date="2018-11" db="EMBL/GenBank/DDBJ databases">
        <title>Paraburkholderia sp. DHOA04, isolated from soil.</title>
        <authorList>
            <person name="Gao Z.-H."/>
            <person name="Qiu L.-H."/>
            <person name="Fu J.-C."/>
        </authorList>
    </citation>
    <scope>NUCLEOTIDE SEQUENCE [LARGE SCALE GENOMIC DNA]</scope>
    <source>
        <strain evidence="1 2">DHOA04</strain>
    </source>
</reference>
<dbReference type="OrthoDB" id="9133052at2"/>
<gene>
    <name evidence="1" type="ORF">D1Y85_12245</name>
</gene>
<protein>
    <submittedName>
        <fullName evidence="1">Uncharacterized protein</fullName>
    </submittedName>
</protein>
<dbReference type="EMBL" id="RQIS01000007">
    <property type="protein sequence ID" value="RQH06636.1"/>
    <property type="molecule type" value="Genomic_DNA"/>
</dbReference>
<keyword evidence="2" id="KW-1185">Reference proteome</keyword>
<sequence>MLDGDRVMAGDTVWDLLLGAGRVEEVTPDGGFSVRFGTRRTLRYTQDGYFVGVKRVYWFNPVITTPRKGRYDRLEFARAVIAVIDQYHGT</sequence>
<accession>A0A3N6Q2V5</accession>